<evidence type="ECO:0000259" key="6">
    <source>
        <dbReference type="PROSITE" id="PS50977"/>
    </source>
</evidence>
<dbReference type="PRINTS" id="PR00455">
    <property type="entry name" value="HTHTETR"/>
</dbReference>
<evidence type="ECO:0000256" key="1">
    <source>
        <dbReference type="ARBA" id="ARBA00023015"/>
    </source>
</evidence>
<keyword evidence="2 4" id="KW-0238">DNA-binding</keyword>
<evidence type="ECO:0000256" key="2">
    <source>
        <dbReference type="ARBA" id="ARBA00023125"/>
    </source>
</evidence>
<dbReference type="Pfam" id="PF00440">
    <property type="entry name" value="TetR_N"/>
    <property type="match status" value="1"/>
</dbReference>
<evidence type="ECO:0000256" key="5">
    <source>
        <dbReference type="SAM" id="MobiDB-lite"/>
    </source>
</evidence>
<dbReference type="InterPro" id="IPR050109">
    <property type="entry name" value="HTH-type_TetR-like_transc_reg"/>
</dbReference>
<dbReference type="InterPro" id="IPR001647">
    <property type="entry name" value="HTH_TetR"/>
</dbReference>
<protein>
    <submittedName>
        <fullName evidence="7">TetR/AcrR family transcriptional regulator</fullName>
    </submittedName>
</protein>
<evidence type="ECO:0000256" key="4">
    <source>
        <dbReference type="PROSITE-ProRule" id="PRU00335"/>
    </source>
</evidence>
<name>A0ABY6G379_9MICO</name>
<dbReference type="PANTHER" id="PTHR30055">
    <property type="entry name" value="HTH-TYPE TRANSCRIPTIONAL REGULATOR RUTR"/>
    <property type="match status" value="1"/>
</dbReference>
<dbReference type="EMBL" id="CP107020">
    <property type="protein sequence ID" value="UYG17098.1"/>
    <property type="molecule type" value="Genomic_DNA"/>
</dbReference>
<sequence>MTETSAPATVADHRTPSTGGTDRSAPGLREAKKLRTREAMHRAAVELLGEHGAAHVTVEMIAERAGVSTRTFFNYWPSKESAMLGLSPDRDHRAIELLRERPAAESPREALRAVMVEIARSLPDEPALRKAKRAAMDREPVLQQLSGRVMASLQTELIDVLAERIDAPDAHDRALVHVQLAFAASRSAFSLSMAHGSPLLDEFDRVYGYIDEGTVCP</sequence>
<dbReference type="InterPro" id="IPR009057">
    <property type="entry name" value="Homeodomain-like_sf"/>
</dbReference>
<dbReference type="PANTHER" id="PTHR30055:SF238">
    <property type="entry name" value="MYCOFACTOCIN BIOSYNTHESIS TRANSCRIPTIONAL REGULATOR MFTR-RELATED"/>
    <property type="match status" value="1"/>
</dbReference>
<keyword evidence="1" id="KW-0805">Transcription regulation</keyword>
<evidence type="ECO:0000313" key="7">
    <source>
        <dbReference type="EMBL" id="UYG17098.1"/>
    </source>
</evidence>
<feature type="DNA-binding region" description="H-T-H motif" evidence="4">
    <location>
        <begin position="57"/>
        <end position="76"/>
    </location>
</feature>
<organism evidence="7 8">
    <name type="scientific">Brachybacterium huguangmaarense</name>
    <dbReference type="NCBI Taxonomy" id="1652028"/>
    <lineage>
        <taxon>Bacteria</taxon>
        <taxon>Bacillati</taxon>
        <taxon>Actinomycetota</taxon>
        <taxon>Actinomycetes</taxon>
        <taxon>Micrococcales</taxon>
        <taxon>Dermabacteraceae</taxon>
        <taxon>Brachybacterium</taxon>
    </lineage>
</organism>
<dbReference type="RefSeq" id="WP_263594307.1">
    <property type="nucleotide sequence ID" value="NZ_CP107020.1"/>
</dbReference>
<feature type="region of interest" description="Disordered" evidence="5">
    <location>
        <begin position="1"/>
        <end position="29"/>
    </location>
</feature>
<evidence type="ECO:0000313" key="8">
    <source>
        <dbReference type="Proteomes" id="UP001164305"/>
    </source>
</evidence>
<dbReference type="Proteomes" id="UP001164305">
    <property type="component" value="Chromosome"/>
</dbReference>
<dbReference type="Gene3D" id="1.10.10.60">
    <property type="entry name" value="Homeodomain-like"/>
    <property type="match status" value="1"/>
</dbReference>
<dbReference type="Gene3D" id="1.10.357.10">
    <property type="entry name" value="Tetracycline Repressor, domain 2"/>
    <property type="match status" value="1"/>
</dbReference>
<accession>A0ABY6G379</accession>
<gene>
    <name evidence="7" type="ORF">BRM3_01285</name>
</gene>
<dbReference type="PROSITE" id="PS50977">
    <property type="entry name" value="HTH_TETR_2"/>
    <property type="match status" value="1"/>
</dbReference>
<feature type="domain" description="HTH tetR-type" evidence="6">
    <location>
        <begin position="34"/>
        <end position="94"/>
    </location>
</feature>
<dbReference type="InterPro" id="IPR041347">
    <property type="entry name" value="MftR_C"/>
</dbReference>
<keyword evidence="3" id="KW-0804">Transcription</keyword>
<reference evidence="7" key="1">
    <citation type="submission" date="2022-10" db="EMBL/GenBank/DDBJ databases">
        <title>Whole-Genome Sequencing of Brachybacterium huguangmaarense BRM-3, Isolated from Betula schmidtii.</title>
        <authorList>
            <person name="Haam D."/>
        </authorList>
    </citation>
    <scope>NUCLEOTIDE SEQUENCE</scope>
    <source>
        <strain evidence="7">BRM-3</strain>
    </source>
</reference>
<dbReference type="Pfam" id="PF17754">
    <property type="entry name" value="TetR_C_14"/>
    <property type="match status" value="1"/>
</dbReference>
<keyword evidence="8" id="KW-1185">Reference proteome</keyword>
<proteinExistence type="predicted"/>
<evidence type="ECO:0000256" key="3">
    <source>
        <dbReference type="ARBA" id="ARBA00023163"/>
    </source>
</evidence>
<dbReference type="SUPFAM" id="SSF46689">
    <property type="entry name" value="Homeodomain-like"/>
    <property type="match status" value="1"/>
</dbReference>